<keyword evidence="2" id="KW-1185">Reference proteome</keyword>
<accession>A0A6A6JL56</accession>
<sequence length="258" mass="29662">MEKQTSSPLIVKLSVELKQMILSNLPDVLSLRSAALSCRALYDALLSAETIITTRVLLNQVDFDVLPEANITQEAFRLEPCTEEGIQNFIERRLHKRQPPPGSWRLRDAVPMAKLHACVGELASQFIATAATKSPVWGTRPATRAEVSRIERAMYWFETFCNLFRGFEKSNPRLLKQLWSVYFLNFSPWENEQLACVHDYLVQAVYPAFNDIAEHDIAWGEFRVEYGDQRDSIFIQYILSLGLQMIRKISKAKTYEAR</sequence>
<dbReference type="RefSeq" id="XP_033654533.1">
    <property type="nucleotide sequence ID" value="XM_033794562.1"/>
</dbReference>
<evidence type="ECO:0000313" key="2">
    <source>
        <dbReference type="Proteomes" id="UP000800097"/>
    </source>
</evidence>
<name>A0A6A6JL56_WESOR</name>
<evidence type="ECO:0008006" key="3">
    <source>
        <dbReference type="Google" id="ProtNLM"/>
    </source>
</evidence>
<reference evidence="1" key="1">
    <citation type="journal article" date="2020" name="Stud. Mycol.">
        <title>101 Dothideomycetes genomes: a test case for predicting lifestyles and emergence of pathogens.</title>
        <authorList>
            <person name="Haridas S."/>
            <person name="Albert R."/>
            <person name="Binder M."/>
            <person name="Bloem J."/>
            <person name="Labutti K."/>
            <person name="Salamov A."/>
            <person name="Andreopoulos B."/>
            <person name="Baker S."/>
            <person name="Barry K."/>
            <person name="Bills G."/>
            <person name="Bluhm B."/>
            <person name="Cannon C."/>
            <person name="Castanera R."/>
            <person name="Culley D."/>
            <person name="Daum C."/>
            <person name="Ezra D."/>
            <person name="Gonzalez J."/>
            <person name="Henrissat B."/>
            <person name="Kuo A."/>
            <person name="Liang C."/>
            <person name="Lipzen A."/>
            <person name="Lutzoni F."/>
            <person name="Magnuson J."/>
            <person name="Mondo S."/>
            <person name="Nolan M."/>
            <person name="Ohm R."/>
            <person name="Pangilinan J."/>
            <person name="Park H.-J."/>
            <person name="Ramirez L."/>
            <person name="Alfaro M."/>
            <person name="Sun H."/>
            <person name="Tritt A."/>
            <person name="Yoshinaga Y."/>
            <person name="Zwiers L.-H."/>
            <person name="Turgeon B."/>
            <person name="Goodwin S."/>
            <person name="Spatafora J."/>
            <person name="Crous P."/>
            <person name="Grigoriev I."/>
        </authorList>
    </citation>
    <scope>NUCLEOTIDE SEQUENCE</scope>
    <source>
        <strain evidence="1">CBS 379.55</strain>
    </source>
</reference>
<gene>
    <name evidence="1" type="ORF">EI97DRAFT_305534</name>
</gene>
<dbReference type="GeneID" id="54547737"/>
<protein>
    <recommendedName>
        <fullName evidence="3">F-box domain-containing protein</fullName>
    </recommendedName>
</protein>
<proteinExistence type="predicted"/>
<dbReference type="AlphaFoldDB" id="A0A6A6JL56"/>
<dbReference type="OrthoDB" id="5427059at2759"/>
<organism evidence="1 2">
    <name type="scientific">Westerdykella ornata</name>
    <dbReference type="NCBI Taxonomy" id="318751"/>
    <lineage>
        <taxon>Eukaryota</taxon>
        <taxon>Fungi</taxon>
        <taxon>Dikarya</taxon>
        <taxon>Ascomycota</taxon>
        <taxon>Pezizomycotina</taxon>
        <taxon>Dothideomycetes</taxon>
        <taxon>Pleosporomycetidae</taxon>
        <taxon>Pleosporales</taxon>
        <taxon>Sporormiaceae</taxon>
        <taxon>Westerdykella</taxon>
    </lineage>
</organism>
<dbReference type="Proteomes" id="UP000800097">
    <property type="component" value="Unassembled WGS sequence"/>
</dbReference>
<dbReference type="EMBL" id="ML986491">
    <property type="protein sequence ID" value="KAF2276994.1"/>
    <property type="molecule type" value="Genomic_DNA"/>
</dbReference>
<evidence type="ECO:0000313" key="1">
    <source>
        <dbReference type="EMBL" id="KAF2276994.1"/>
    </source>
</evidence>